<dbReference type="eggNOG" id="ENOG5033X59">
    <property type="taxonomic scope" value="Bacteria"/>
</dbReference>
<organism evidence="2 3">
    <name type="scientific">Syntrophotalea carbinolica (strain DSM 2380 / NBRC 103641 / GraBd1)</name>
    <name type="common">Pelobacter carbinolicus</name>
    <dbReference type="NCBI Taxonomy" id="338963"/>
    <lineage>
        <taxon>Bacteria</taxon>
        <taxon>Pseudomonadati</taxon>
        <taxon>Thermodesulfobacteriota</taxon>
        <taxon>Desulfuromonadia</taxon>
        <taxon>Desulfuromonadales</taxon>
        <taxon>Syntrophotaleaceae</taxon>
        <taxon>Syntrophotalea</taxon>
    </lineage>
</organism>
<accession>Q3A542</accession>
<keyword evidence="3" id="KW-1185">Reference proteome</keyword>
<dbReference type="RefSeq" id="WP_011340990.1">
    <property type="nucleotide sequence ID" value="NC_007498.2"/>
</dbReference>
<name>Q3A542_SYNC1</name>
<evidence type="ECO:0000259" key="1">
    <source>
        <dbReference type="Pfam" id="PF04230"/>
    </source>
</evidence>
<dbReference type="KEGG" id="pca:Pcar_1266"/>
<proteinExistence type="predicted"/>
<sequence>MTRKISVICAPAPKPNPGMASVDLAFHALSRRHGFADQVTFYQLYTADELHAQAGDELQKEVRIRQSLPFAYQNFRNRLEDVFSSDRIVFWGDFLHSADYHVAAARRLVKIGLVDHADDALALVRDHYFLRHAPAEVWSKVLVFGGNLLHNRSAHYSADDYGPEAQRFFRRAEQIKMRDIYSAARVSELRNDYSASYLGCDCSLVLLPEDLKELACSDRQNPIVPDTGRVGVFFGRNKCHPGIMARFARDLCRRLGKRGQWLPWGLTKGFGRMRDKVRFRFPGLEIVNHPTPPTPGDLYRMLGSYELVISDTYHVCVNAWRLGVPAVCIGQAVVSEQDNINSGHVFAWRDKRQVFYGMYDALDYYVYAEEIGDRRLRGRRLDQLTELLQTPVSTQAVHARLLSSARAMEQSAIRAILPSLR</sequence>
<dbReference type="AlphaFoldDB" id="Q3A542"/>
<reference evidence="2 3" key="2">
    <citation type="journal article" date="2012" name="BMC Genomics">
        <title>The genome of Pelobacter carbinolicus reveals surprising metabolic capabilities and physiological features.</title>
        <authorList>
            <person name="Aklujkar M."/>
            <person name="Haveman S.A."/>
            <person name="Didonato R.Jr."/>
            <person name="Chertkov O."/>
            <person name="Han C.S."/>
            <person name="Land M.L."/>
            <person name="Brown P."/>
            <person name="Lovley D.R."/>
        </authorList>
    </citation>
    <scope>NUCLEOTIDE SEQUENCE [LARGE SCALE GENOMIC DNA]</scope>
    <source>
        <strain evidence="3">DSM 2380 / NBRC 103641 / GraBd1</strain>
    </source>
</reference>
<protein>
    <recommendedName>
        <fullName evidence="1">Polysaccharide pyruvyl transferase domain-containing protein</fullName>
    </recommendedName>
</protein>
<feature type="domain" description="Polysaccharide pyruvyl transferase" evidence="1">
    <location>
        <begin position="141"/>
        <end position="330"/>
    </location>
</feature>
<dbReference type="EMBL" id="CP000142">
    <property type="protein sequence ID" value="ABA88515.1"/>
    <property type="molecule type" value="Genomic_DNA"/>
</dbReference>
<dbReference type="OrthoDB" id="7595059at2"/>
<evidence type="ECO:0000313" key="2">
    <source>
        <dbReference type="EMBL" id="ABA88515.1"/>
    </source>
</evidence>
<dbReference type="HOGENOM" id="CLU_674257_0_0_7"/>
<evidence type="ECO:0000313" key="3">
    <source>
        <dbReference type="Proteomes" id="UP000002534"/>
    </source>
</evidence>
<dbReference type="Proteomes" id="UP000002534">
    <property type="component" value="Chromosome"/>
</dbReference>
<dbReference type="Pfam" id="PF04230">
    <property type="entry name" value="PS_pyruv_trans"/>
    <property type="match status" value="1"/>
</dbReference>
<reference evidence="3" key="1">
    <citation type="submission" date="2005-10" db="EMBL/GenBank/DDBJ databases">
        <title>Complete sequence of Pelobacter carbinolicus DSM 2380.</title>
        <authorList>
            <person name="Copeland A."/>
            <person name="Lucas S."/>
            <person name="Lapidus A."/>
            <person name="Barry K."/>
            <person name="Detter J.C."/>
            <person name="Glavina T."/>
            <person name="Hammon N."/>
            <person name="Israni S."/>
            <person name="Pitluck S."/>
            <person name="Chertkov O."/>
            <person name="Schmutz J."/>
            <person name="Larimer F."/>
            <person name="Land M."/>
            <person name="Kyrpides N."/>
            <person name="Ivanova N."/>
            <person name="Richardson P."/>
        </authorList>
    </citation>
    <scope>NUCLEOTIDE SEQUENCE [LARGE SCALE GENOMIC DNA]</scope>
    <source>
        <strain evidence="3">DSM 2380 / NBRC 103641 / GraBd1</strain>
    </source>
</reference>
<dbReference type="STRING" id="338963.Pcar_1266"/>
<gene>
    <name evidence="2" type="ordered locus">Pcar_1266</name>
</gene>
<dbReference type="InterPro" id="IPR007345">
    <property type="entry name" value="Polysacch_pyruvyl_Trfase"/>
</dbReference>